<accession>A0ABT7SJR8</accession>
<proteinExistence type="predicted"/>
<dbReference type="EMBL" id="JAUCGQ010000003">
    <property type="protein sequence ID" value="MDM7856430.1"/>
    <property type="molecule type" value="Genomic_DNA"/>
</dbReference>
<gene>
    <name evidence="1" type="ORF">QRT04_15945</name>
</gene>
<name>A0ABT7SJR8_9CELL</name>
<dbReference type="Proteomes" id="UP001529338">
    <property type="component" value="Unassembled WGS sequence"/>
</dbReference>
<evidence type="ECO:0000313" key="1">
    <source>
        <dbReference type="EMBL" id="MDM7856430.1"/>
    </source>
</evidence>
<comment type="caution">
    <text evidence="1">The sequence shown here is derived from an EMBL/GenBank/DDBJ whole genome shotgun (WGS) entry which is preliminary data.</text>
</comment>
<sequence length="93" mass="10216">MGRREPKHAAAQIRDLLMEWDAIGVSDEPNAADEYDCMIGPLTAHLRAGADSAFLRDWIARERGDHFGLPADLGADSALAEALVAWRARTERS</sequence>
<dbReference type="RefSeq" id="WP_289456597.1">
    <property type="nucleotide sequence ID" value="NZ_JAUCGQ010000003.1"/>
</dbReference>
<evidence type="ECO:0000313" key="2">
    <source>
        <dbReference type="Proteomes" id="UP001529338"/>
    </source>
</evidence>
<protein>
    <submittedName>
        <fullName evidence="1">Uncharacterized protein</fullName>
    </submittedName>
</protein>
<reference evidence="1 2" key="1">
    <citation type="submission" date="2023-06" db="EMBL/GenBank/DDBJ databases">
        <title>Cellulomonas sp. MW4 Whole genome sequence.</title>
        <authorList>
            <person name="Park S."/>
        </authorList>
    </citation>
    <scope>NUCLEOTIDE SEQUENCE [LARGE SCALE GENOMIC DNA]</scope>
    <source>
        <strain evidence="1 2">MW4</strain>
    </source>
</reference>
<keyword evidence="2" id="KW-1185">Reference proteome</keyword>
<organism evidence="1 2">
    <name type="scientific">Cellulomonas alba</name>
    <dbReference type="NCBI Taxonomy" id="3053467"/>
    <lineage>
        <taxon>Bacteria</taxon>
        <taxon>Bacillati</taxon>
        <taxon>Actinomycetota</taxon>
        <taxon>Actinomycetes</taxon>
        <taxon>Micrococcales</taxon>
        <taxon>Cellulomonadaceae</taxon>
        <taxon>Cellulomonas</taxon>
    </lineage>
</organism>